<dbReference type="PROSITE" id="PS50920">
    <property type="entry name" value="SOLCAR"/>
    <property type="match status" value="1"/>
</dbReference>
<dbReference type="SUPFAM" id="SSF103506">
    <property type="entry name" value="Mitochondrial carrier"/>
    <property type="match status" value="1"/>
</dbReference>
<sequence>MVLKELRTHRIQSGAKGRSWQVLMIILEKDGILGFYAGYSATLLRNFPAGALSYSLFDYLKAKAKREHLESFQSVCCGALADVTSASLTVLLDVVKTRSMTQFDFEVANKVAVAMVTGVLATVRQILKGER</sequence>
<comment type="similarity">
    <text evidence="2 9">Belongs to the mitochondrial carrier (TC 2.A.29) family.</text>
</comment>
<evidence type="ECO:0000256" key="5">
    <source>
        <dbReference type="ARBA" id="ARBA00022737"/>
    </source>
</evidence>
<evidence type="ECO:0000256" key="6">
    <source>
        <dbReference type="ARBA" id="ARBA00022989"/>
    </source>
</evidence>
<reference evidence="10" key="1">
    <citation type="submission" date="2015-12" db="EMBL/GenBank/DDBJ databases">
        <title>Gene expression during late stages of embryo sac development: a critical building block for successful pollen-pistil interactions.</title>
        <authorList>
            <person name="Liu Y."/>
            <person name="Joly V."/>
            <person name="Sabar M."/>
            <person name="Matton D.P."/>
        </authorList>
    </citation>
    <scope>NUCLEOTIDE SEQUENCE</scope>
</reference>
<evidence type="ECO:0000256" key="4">
    <source>
        <dbReference type="ARBA" id="ARBA00022692"/>
    </source>
</evidence>
<evidence type="ECO:0000256" key="7">
    <source>
        <dbReference type="ARBA" id="ARBA00023136"/>
    </source>
</evidence>
<evidence type="ECO:0000256" key="3">
    <source>
        <dbReference type="ARBA" id="ARBA00022448"/>
    </source>
</evidence>
<proteinExistence type="inferred from homology"/>
<accession>A0A0V0HZZ9</accession>
<keyword evidence="5" id="KW-0677">Repeat</keyword>
<evidence type="ECO:0000256" key="8">
    <source>
        <dbReference type="PROSITE-ProRule" id="PRU00282"/>
    </source>
</evidence>
<organism evidence="10">
    <name type="scientific">Solanum chacoense</name>
    <name type="common">Chaco potato</name>
    <dbReference type="NCBI Taxonomy" id="4108"/>
    <lineage>
        <taxon>Eukaryota</taxon>
        <taxon>Viridiplantae</taxon>
        <taxon>Streptophyta</taxon>
        <taxon>Embryophyta</taxon>
        <taxon>Tracheophyta</taxon>
        <taxon>Spermatophyta</taxon>
        <taxon>Magnoliopsida</taxon>
        <taxon>eudicotyledons</taxon>
        <taxon>Gunneridae</taxon>
        <taxon>Pentapetalae</taxon>
        <taxon>asterids</taxon>
        <taxon>lamiids</taxon>
        <taxon>Solanales</taxon>
        <taxon>Solanaceae</taxon>
        <taxon>Solanoideae</taxon>
        <taxon>Solaneae</taxon>
        <taxon>Solanum</taxon>
    </lineage>
</organism>
<evidence type="ECO:0000256" key="2">
    <source>
        <dbReference type="ARBA" id="ARBA00006375"/>
    </source>
</evidence>
<name>A0A0V0HZZ9_SOLCH</name>
<dbReference type="AlphaFoldDB" id="A0A0V0HZZ9"/>
<keyword evidence="3 9" id="KW-0813">Transport</keyword>
<dbReference type="GO" id="GO:0016020">
    <property type="term" value="C:membrane"/>
    <property type="evidence" value="ECO:0007669"/>
    <property type="project" value="UniProtKB-SubCell"/>
</dbReference>
<dbReference type="Gene3D" id="1.50.40.10">
    <property type="entry name" value="Mitochondrial carrier domain"/>
    <property type="match status" value="1"/>
</dbReference>
<evidence type="ECO:0000256" key="1">
    <source>
        <dbReference type="ARBA" id="ARBA00004141"/>
    </source>
</evidence>
<feature type="repeat" description="Solcar" evidence="8">
    <location>
        <begin position="1"/>
        <end position="63"/>
    </location>
</feature>
<comment type="subcellular location">
    <subcellularLocation>
        <location evidence="1">Membrane</location>
        <topology evidence="1">Multi-pass membrane protein</topology>
    </subcellularLocation>
</comment>
<keyword evidence="4 8" id="KW-0812">Transmembrane</keyword>
<dbReference type="InterPro" id="IPR023395">
    <property type="entry name" value="MCP_dom_sf"/>
</dbReference>
<evidence type="ECO:0000313" key="10">
    <source>
        <dbReference type="EMBL" id="JAP25704.1"/>
    </source>
</evidence>
<dbReference type="Pfam" id="PF00153">
    <property type="entry name" value="Mito_carr"/>
    <property type="match status" value="1"/>
</dbReference>
<evidence type="ECO:0000256" key="9">
    <source>
        <dbReference type="RuleBase" id="RU000488"/>
    </source>
</evidence>
<keyword evidence="7 8" id="KW-0472">Membrane</keyword>
<keyword evidence="6" id="KW-1133">Transmembrane helix</keyword>
<protein>
    <submittedName>
        <fullName evidence="10">Putative ovule protein</fullName>
    </submittedName>
</protein>
<dbReference type="PANTHER" id="PTHR45667">
    <property type="entry name" value="S-ADENOSYLMETHIONINE MITOCHONDRIAL CARRIER PROTEIN"/>
    <property type="match status" value="1"/>
</dbReference>
<dbReference type="EMBL" id="GEDG01013010">
    <property type="protein sequence ID" value="JAP25704.1"/>
    <property type="molecule type" value="Transcribed_RNA"/>
</dbReference>
<dbReference type="InterPro" id="IPR018108">
    <property type="entry name" value="MCP_transmembrane"/>
</dbReference>